<dbReference type="GO" id="GO:0015385">
    <property type="term" value="F:sodium:proton antiporter activity"/>
    <property type="evidence" value="ECO:0007669"/>
    <property type="project" value="UniProtKB-UniRule"/>
</dbReference>
<name>A0A7W5Z5A0_9HYPH</name>
<evidence type="ECO:0000256" key="1">
    <source>
        <dbReference type="ARBA" id="ARBA00003565"/>
    </source>
</evidence>
<evidence type="ECO:0000256" key="5">
    <source>
        <dbReference type="ARBA" id="ARBA00022989"/>
    </source>
</evidence>
<evidence type="ECO:0000256" key="7">
    <source>
        <dbReference type="HAMAP-Rule" id="MF_01844"/>
    </source>
</evidence>
<evidence type="ECO:0000256" key="6">
    <source>
        <dbReference type="ARBA" id="ARBA00023136"/>
    </source>
</evidence>
<keyword evidence="7" id="KW-0915">Sodium</keyword>
<dbReference type="InterPro" id="IPR012336">
    <property type="entry name" value="Thioredoxin-like_fold"/>
</dbReference>
<evidence type="ECO:0000256" key="3">
    <source>
        <dbReference type="ARBA" id="ARBA00022475"/>
    </source>
</evidence>
<dbReference type="PROSITE" id="PS51352">
    <property type="entry name" value="THIOREDOXIN_2"/>
    <property type="match status" value="1"/>
</dbReference>
<dbReference type="InterPro" id="IPR023171">
    <property type="entry name" value="Na/H_antiporter_dom_sf"/>
</dbReference>
<keyword evidence="7" id="KW-0050">Antiport</keyword>
<evidence type="ECO:0000256" key="2">
    <source>
        <dbReference type="ARBA" id="ARBA00004429"/>
    </source>
</evidence>
<dbReference type="AlphaFoldDB" id="A0A7W5Z5A0"/>
<feature type="transmembrane region" description="Helical" evidence="7">
    <location>
        <begin position="223"/>
        <end position="251"/>
    </location>
</feature>
<keyword evidence="10" id="KW-1185">Reference proteome</keyword>
<dbReference type="InterPro" id="IPR013766">
    <property type="entry name" value="Thioredoxin_domain"/>
</dbReference>
<sequence length="621" mass="66987">MPDSSFGESTANIRRRRVAHYLRTEPGAAVLLVIVTVVALVWANSPLSDAYFALWHLDVGFNFGPFGLHMDLHHWVNDGLMVVFFFLIGLEVRQEFAHGSLRDRSRARLALIAGVAGVVLPALVYVLIVGLAGSEGLHGWGAVVGTDTAFMLGTLAIVGPRLSGQLRVFLLTLTVVDDFLAVSIIGIVYSEEIRIVPLLIALASLVGLWLLGRTRQWRATPYVLIVIGLWFATVYSGIHASLAGMAAGLLIPAYATQRHKVVAARQLFRDFWQSPSAASAHAVDRGLSRGISVNERLHEFLRLPTALLIVPVFALANAGVDLRGGLLAEAFGSPVTWGVIAGLVLGKVLGIGLITLAAIRLGLGRLPEGVGMGSVFGGAALSGIGFTVSLLIIGLAFGTTSDLGRQATVGVLVSMVLATLLGWLIFKVAARRWGEETADLPMVLEPPVDPEVDHIRGPEDAQLTLVEYVDFECPYCAHATGSWEDMREHFGDDLRYVVRQLPHHPHGLIAARASEAASNQGMFWPWLDFVFTRQHALEREDLIGYAAEVGLDVDRFIADLDSAAVIERVERDLASAVASGAHATPTFFVEGRRLLGSYDARTLTAALEASRRGTRTQEAQS</sequence>
<feature type="transmembrane region" description="Helical" evidence="7">
    <location>
        <begin position="195"/>
        <end position="211"/>
    </location>
</feature>
<evidence type="ECO:0000259" key="8">
    <source>
        <dbReference type="PROSITE" id="PS51352"/>
    </source>
</evidence>
<dbReference type="Pfam" id="PF13462">
    <property type="entry name" value="Thioredoxin_4"/>
    <property type="match status" value="1"/>
</dbReference>
<comment type="catalytic activity">
    <reaction evidence="7">
        <text>Na(+)(in) + 2 H(+)(out) = Na(+)(out) + 2 H(+)(in)</text>
        <dbReference type="Rhea" id="RHEA:29251"/>
        <dbReference type="ChEBI" id="CHEBI:15378"/>
        <dbReference type="ChEBI" id="CHEBI:29101"/>
    </reaction>
</comment>
<dbReference type="PANTHER" id="PTHR30341:SF0">
    <property type="entry name" value="NA(+)_H(+) ANTIPORTER NHAA"/>
    <property type="match status" value="1"/>
</dbReference>
<dbReference type="EMBL" id="JACICC010000005">
    <property type="protein sequence ID" value="MBB3810343.1"/>
    <property type="molecule type" value="Genomic_DNA"/>
</dbReference>
<comment type="function">
    <text evidence="1">May be required for disulfide bond formation in some proteins.</text>
</comment>
<keyword evidence="4 7" id="KW-0812">Transmembrane</keyword>
<evidence type="ECO:0000313" key="10">
    <source>
        <dbReference type="Proteomes" id="UP000537592"/>
    </source>
</evidence>
<feature type="transmembrane region" description="Helical" evidence="7">
    <location>
        <begin position="111"/>
        <end position="133"/>
    </location>
</feature>
<comment type="subcellular location">
    <subcellularLocation>
        <location evidence="2">Cell inner membrane</location>
        <topology evidence="2">Multi-pass membrane protein</topology>
    </subcellularLocation>
    <subcellularLocation>
        <location evidence="7">Cell membrane</location>
        <topology evidence="7">Multi-pass membrane protein</topology>
    </subcellularLocation>
</comment>
<feature type="transmembrane region" description="Helical" evidence="7">
    <location>
        <begin position="375"/>
        <end position="397"/>
    </location>
</feature>
<keyword evidence="3 7" id="KW-1003">Cell membrane</keyword>
<dbReference type="PANTHER" id="PTHR30341">
    <property type="entry name" value="SODIUM ION/PROTON ANTIPORTER NHAA-RELATED"/>
    <property type="match status" value="1"/>
</dbReference>
<dbReference type="SUPFAM" id="SSF52833">
    <property type="entry name" value="Thioredoxin-like"/>
    <property type="match status" value="1"/>
</dbReference>
<evidence type="ECO:0000313" key="9">
    <source>
        <dbReference type="EMBL" id="MBB3810343.1"/>
    </source>
</evidence>
<feature type="transmembrane region" description="Helical" evidence="7">
    <location>
        <begin position="21"/>
        <end position="43"/>
    </location>
</feature>
<evidence type="ECO:0000256" key="4">
    <source>
        <dbReference type="ARBA" id="ARBA00022692"/>
    </source>
</evidence>
<organism evidence="9 10">
    <name type="scientific">Pseudochelatococcus contaminans</name>
    <dbReference type="NCBI Taxonomy" id="1538103"/>
    <lineage>
        <taxon>Bacteria</taxon>
        <taxon>Pseudomonadati</taxon>
        <taxon>Pseudomonadota</taxon>
        <taxon>Alphaproteobacteria</taxon>
        <taxon>Hyphomicrobiales</taxon>
        <taxon>Chelatococcaceae</taxon>
        <taxon>Pseudochelatococcus</taxon>
    </lineage>
</organism>
<proteinExistence type="inferred from homology"/>
<dbReference type="Proteomes" id="UP000537592">
    <property type="component" value="Unassembled WGS sequence"/>
</dbReference>
<dbReference type="GO" id="GO:0005886">
    <property type="term" value="C:plasma membrane"/>
    <property type="evidence" value="ECO:0007669"/>
    <property type="project" value="UniProtKB-SubCell"/>
</dbReference>
<gene>
    <name evidence="7" type="primary">nhaA</name>
    <name evidence="9" type="ORF">FHS81_002439</name>
</gene>
<dbReference type="Gene3D" id="3.40.30.10">
    <property type="entry name" value="Glutaredoxin"/>
    <property type="match status" value="1"/>
</dbReference>
<keyword evidence="7" id="KW-0406">Ion transport</keyword>
<protein>
    <recommendedName>
        <fullName evidence="7">Na(+)/H(+) antiporter NhaA</fullName>
    </recommendedName>
    <alternativeName>
        <fullName evidence="7">Sodium/proton antiporter NhaA</fullName>
    </alternativeName>
</protein>
<feature type="transmembrane region" description="Helical" evidence="7">
    <location>
        <begin position="139"/>
        <end position="158"/>
    </location>
</feature>
<dbReference type="HAMAP" id="MF_01844">
    <property type="entry name" value="NhaA"/>
    <property type="match status" value="1"/>
</dbReference>
<dbReference type="Pfam" id="PF06965">
    <property type="entry name" value="Na_H_antiport_1"/>
    <property type="match status" value="1"/>
</dbReference>
<feature type="domain" description="Thioredoxin" evidence="8">
    <location>
        <begin position="431"/>
        <end position="578"/>
    </location>
</feature>
<feature type="transmembrane region" description="Helical" evidence="7">
    <location>
        <begin position="409"/>
        <end position="426"/>
    </location>
</feature>
<feature type="transmembrane region" description="Helical" evidence="7">
    <location>
        <begin position="340"/>
        <end position="363"/>
    </location>
</feature>
<accession>A0A7W5Z5A0</accession>
<dbReference type="GO" id="GO:0006885">
    <property type="term" value="P:regulation of pH"/>
    <property type="evidence" value="ECO:0007669"/>
    <property type="project" value="UniProtKB-UniRule"/>
</dbReference>
<dbReference type="Gene3D" id="1.20.1530.10">
    <property type="entry name" value="Na+/H+ antiporter like domain"/>
    <property type="match status" value="1"/>
</dbReference>
<comment type="function">
    <text evidence="7">Na(+)/H(+) antiporter that extrudes sodium in exchange for external protons.</text>
</comment>
<dbReference type="InterPro" id="IPR036249">
    <property type="entry name" value="Thioredoxin-like_sf"/>
</dbReference>
<comment type="caution">
    <text evidence="9">The sequence shown here is derived from an EMBL/GenBank/DDBJ whole genome shotgun (WGS) entry which is preliminary data.</text>
</comment>
<keyword evidence="7" id="KW-0739">Sodium transport</keyword>
<keyword evidence="5 7" id="KW-1133">Transmembrane helix</keyword>
<feature type="transmembrane region" description="Helical" evidence="7">
    <location>
        <begin position="170"/>
        <end position="189"/>
    </location>
</feature>
<feature type="transmembrane region" description="Helical" evidence="7">
    <location>
        <begin position="72"/>
        <end position="90"/>
    </location>
</feature>
<keyword evidence="7" id="KW-0813">Transport</keyword>
<dbReference type="NCBIfam" id="TIGR00773">
    <property type="entry name" value="NhaA"/>
    <property type="match status" value="1"/>
</dbReference>
<dbReference type="InterPro" id="IPR004670">
    <property type="entry name" value="NhaA"/>
</dbReference>
<dbReference type="RefSeq" id="WP_030540723.1">
    <property type="nucleotide sequence ID" value="NZ_JACICC010000005.1"/>
</dbReference>
<comment type="similarity">
    <text evidence="7">Belongs to the NhaA Na(+)/H(+) (TC 2.A.33) antiporter family.</text>
</comment>
<reference evidence="9 10" key="1">
    <citation type="submission" date="2020-08" db="EMBL/GenBank/DDBJ databases">
        <title>Genomic Encyclopedia of Type Strains, Phase IV (KMG-IV): sequencing the most valuable type-strain genomes for metagenomic binning, comparative biology and taxonomic classification.</title>
        <authorList>
            <person name="Goeker M."/>
        </authorList>
    </citation>
    <scope>NUCLEOTIDE SEQUENCE [LARGE SCALE GENOMIC DNA]</scope>
    <source>
        <strain evidence="9 10">DSM 28760</strain>
    </source>
</reference>
<keyword evidence="6 7" id="KW-0472">Membrane</keyword>